<reference evidence="2 3" key="1">
    <citation type="submission" date="2024-10" db="EMBL/GenBank/DDBJ databases">
        <authorList>
            <person name="Ratan Roy A."/>
            <person name="Morales Sandoval P.H."/>
            <person name="De Los Santos Villalobos S."/>
            <person name="Chakraborty S."/>
            <person name="Mukherjee J."/>
        </authorList>
    </citation>
    <scope>NUCLEOTIDE SEQUENCE [LARGE SCALE GENOMIC DNA]</scope>
    <source>
        <strain evidence="2 3">S1</strain>
    </source>
</reference>
<dbReference type="Gene3D" id="3.40.50.1010">
    <property type="entry name" value="5'-nuclease"/>
    <property type="match status" value="1"/>
</dbReference>
<dbReference type="Proteomes" id="UP001600165">
    <property type="component" value="Unassembled WGS sequence"/>
</dbReference>
<dbReference type="SUPFAM" id="SSF88723">
    <property type="entry name" value="PIN domain-like"/>
    <property type="match status" value="1"/>
</dbReference>
<dbReference type="PANTHER" id="PTHR39664">
    <property type="match status" value="1"/>
</dbReference>
<gene>
    <name evidence="2" type="ORF">ACFVKH_05840</name>
</gene>
<dbReference type="CDD" id="cd18683">
    <property type="entry name" value="PIN_VapC-like"/>
    <property type="match status" value="1"/>
</dbReference>
<sequence length="132" mass="14849">MIAVDTNVVVRLLTQDDEVQYEKSLALFSANDIFIPDTVILEPDWVLRFAYNFAPREICSALRNLFGLANVQLSNGVLIAQVLQWHEQGLDLADAFHLAQSQNYDAIYTFDRKFVQKAVGLSACKVCLPQSI</sequence>
<dbReference type="InterPro" id="IPR029060">
    <property type="entry name" value="PIN-like_dom_sf"/>
</dbReference>
<protein>
    <submittedName>
        <fullName evidence="2">Type II toxin-antitoxin system VapC family toxin</fullName>
    </submittedName>
</protein>
<keyword evidence="3" id="KW-1185">Reference proteome</keyword>
<evidence type="ECO:0000259" key="1">
    <source>
        <dbReference type="Pfam" id="PF01850"/>
    </source>
</evidence>
<dbReference type="PANTHER" id="PTHR39664:SF2">
    <property type="entry name" value="NUCLEIC ACID-BINDING PROTEIN, CONTAINING PIN DOMAIN-RELATED"/>
    <property type="match status" value="1"/>
</dbReference>
<evidence type="ECO:0000313" key="3">
    <source>
        <dbReference type="Proteomes" id="UP001600165"/>
    </source>
</evidence>
<feature type="domain" description="PIN" evidence="1">
    <location>
        <begin position="2"/>
        <end position="118"/>
    </location>
</feature>
<dbReference type="Pfam" id="PF01850">
    <property type="entry name" value="PIN"/>
    <property type="match status" value="1"/>
</dbReference>
<comment type="caution">
    <text evidence="2">The sequence shown here is derived from an EMBL/GenBank/DDBJ whole genome shotgun (WGS) entry which is preliminary data.</text>
</comment>
<name>A0ABW6IEH3_9CYAN</name>
<accession>A0ABW6IEH3</accession>
<organism evidence="2 3">
    <name type="scientific">Almyronema epifaneia S1</name>
    <dbReference type="NCBI Taxonomy" id="2991925"/>
    <lineage>
        <taxon>Bacteria</taxon>
        <taxon>Bacillati</taxon>
        <taxon>Cyanobacteriota</taxon>
        <taxon>Cyanophyceae</taxon>
        <taxon>Nodosilineales</taxon>
        <taxon>Nodosilineaceae</taxon>
        <taxon>Almyronema</taxon>
        <taxon>Almyronema epifaneia</taxon>
    </lineage>
</organism>
<evidence type="ECO:0000313" key="2">
    <source>
        <dbReference type="EMBL" id="MFE4105789.1"/>
    </source>
</evidence>
<proteinExistence type="predicted"/>
<dbReference type="RefSeq" id="WP_377962920.1">
    <property type="nucleotide sequence ID" value="NZ_JBHZOL010000034.1"/>
</dbReference>
<dbReference type="EMBL" id="JBHZOL010000034">
    <property type="protein sequence ID" value="MFE4105789.1"/>
    <property type="molecule type" value="Genomic_DNA"/>
</dbReference>
<dbReference type="InterPro" id="IPR002716">
    <property type="entry name" value="PIN_dom"/>
</dbReference>